<accession>A0A550CWZ7</accession>
<feature type="region of interest" description="Disordered" evidence="1">
    <location>
        <begin position="564"/>
        <end position="589"/>
    </location>
</feature>
<feature type="region of interest" description="Disordered" evidence="1">
    <location>
        <begin position="337"/>
        <end position="356"/>
    </location>
</feature>
<dbReference type="Proteomes" id="UP000320762">
    <property type="component" value="Unassembled WGS sequence"/>
</dbReference>
<protein>
    <submittedName>
        <fullName evidence="2">Uncharacterized protein</fullName>
    </submittedName>
</protein>
<name>A0A550CWZ7_9AGAR</name>
<proteinExistence type="predicted"/>
<feature type="region of interest" description="Disordered" evidence="1">
    <location>
        <begin position="1"/>
        <end position="36"/>
    </location>
</feature>
<feature type="region of interest" description="Disordered" evidence="1">
    <location>
        <begin position="301"/>
        <end position="332"/>
    </location>
</feature>
<feature type="compositionally biased region" description="Low complexity" evidence="1">
    <location>
        <begin position="464"/>
        <end position="479"/>
    </location>
</feature>
<evidence type="ECO:0000313" key="2">
    <source>
        <dbReference type="EMBL" id="TRM69288.1"/>
    </source>
</evidence>
<keyword evidence="3" id="KW-1185">Reference proteome</keyword>
<feature type="compositionally biased region" description="Low complexity" evidence="1">
    <location>
        <begin position="16"/>
        <end position="32"/>
    </location>
</feature>
<dbReference type="STRING" id="97359.A0A550CWZ7"/>
<sequence length="614" mass="66153">MGKEHKCTLHAGVIVESSSRSNSASEASSSTSKLAQPRTSILPAVLPHLRRSIDEPTTITKEALLTLQLSSHSFLDSLVHDEASDQAVYSIQTKGASTTITRSDHWDETTAADIRWPKTLPSGNGQEGSGVRVQMNGREWLPGDSLLKSGSRASGTQKFCIPGYSHCLKWRPQAGAFWCTTVSVKGPIAILEPASASTPPKIVVYETLRDKYDTRSRNEHGGVSILLLDYLVATALLLVTDVQEWMVVRKYEGPTLDVAPPEGLDGETMLPHSHATSNRQWRKIIFGEPLYRKRSLSLGSISSSTQSDTMPATPISDDPPHIPPEGDAFEFGAGEALSGSSEAATPEASGSPVLTRPSSLVLDLALPNEATSRPSVLSPPSPSAESICYPLANASAPAHMYLDPAFYGENNIPPVLSLPSDQTSISSLPRLERSISIPGRRAGVRELPTPPREPAPVLDPSVWTPSPISPSTDSSDLLTFVRGPSSASSIRPSTAPGLADVPSPHPRTHTNSMNVRRLPQLPMAFPADPDSEYPDVRHARNATQMDDGVMPVPREKRSSAPLQIRTLPLPPTPTATSTAVPHMPAPEPYKDEDVEWMRTSRYDAPPPYSAIFDS</sequence>
<comment type="caution">
    <text evidence="2">The sequence shown here is derived from an EMBL/GenBank/DDBJ whole genome shotgun (WGS) entry which is preliminary data.</text>
</comment>
<dbReference type="AlphaFoldDB" id="A0A550CWZ7"/>
<gene>
    <name evidence="2" type="ORF">BD626DRAFT_544078</name>
</gene>
<evidence type="ECO:0000313" key="3">
    <source>
        <dbReference type="Proteomes" id="UP000320762"/>
    </source>
</evidence>
<organism evidence="2 3">
    <name type="scientific">Schizophyllum amplum</name>
    <dbReference type="NCBI Taxonomy" id="97359"/>
    <lineage>
        <taxon>Eukaryota</taxon>
        <taxon>Fungi</taxon>
        <taxon>Dikarya</taxon>
        <taxon>Basidiomycota</taxon>
        <taxon>Agaricomycotina</taxon>
        <taxon>Agaricomycetes</taxon>
        <taxon>Agaricomycetidae</taxon>
        <taxon>Agaricales</taxon>
        <taxon>Schizophyllaceae</taxon>
        <taxon>Schizophyllum</taxon>
    </lineage>
</organism>
<reference evidence="2 3" key="1">
    <citation type="journal article" date="2019" name="New Phytol.">
        <title>Comparative genomics reveals unique wood-decay strategies and fruiting body development in the Schizophyllaceae.</title>
        <authorList>
            <person name="Almasi E."/>
            <person name="Sahu N."/>
            <person name="Krizsan K."/>
            <person name="Balint B."/>
            <person name="Kovacs G.M."/>
            <person name="Kiss B."/>
            <person name="Cseklye J."/>
            <person name="Drula E."/>
            <person name="Henrissat B."/>
            <person name="Nagy I."/>
            <person name="Chovatia M."/>
            <person name="Adam C."/>
            <person name="LaButti K."/>
            <person name="Lipzen A."/>
            <person name="Riley R."/>
            <person name="Grigoriev I.V."/>
            <person name="Nagy L.G."/>
        </authorList>
    </citation>
    <scope>NUCLEOTIDE SEQUENCE [LARGE SCALE GENOMIC DNA]</scope>
    <source>
        <strain evidence="2 3">NL-1724</strain>
    </source>
</reference>
<evidence type="ECO:0000256" key="1">
    <source>
        <dbReference type="SAM" id="MobiDB-lite"/>
    </source>
</evidence>
<dbReference type="EMBL" id="VDMD01000001">
    <property type="protein sequence ID" value="TRM69288.1"/>
    <property type="molecule type" value="Genomic_DNA"/>
</dbReference>
<dbReference type="OrthoDB" id="3270497at2759"/>
<feature type="region of interest" description="Disordered" evidence="1">
    <location>
        <begin position="437"/>
        <end position="512"/>
    </location>
</feature>